<evidence type="ECO:0000259" key="8">
    <source>
        <dbReference type="Pfam" id="PF02687"/>
    </source>
</evidence>
<evidence type="ECO:0000256" key="1">
    <source>
        <dbReference type="ARBA" id="ARBA00004651"/>
    </source>
</evidence>
<dbReference type="EMBL" id="NOII01000013">
    <property type="protein sequence ID" value="OYD56379.1"/>
    <property type="molecule type" value="Genomic_DNA"/>
</dbReference>
<evidence type="ECO:0000256" key="5">
    <source>
        <dbReference type="ARBA" id="ARBA00023136"/>
    </source>
</evidence>
<dbReference type="PANTHER" id="PTHR30572:SF4">
    <property type="entry name" value="ABC TRANSPORTER PERMEASE YTRF"/>
    <property type="match status" value="1"/>
</dbReference>
<dbReference type="RefSeq" id="WP_094253861.1">
    <property type="nucleotide sequence ID" value="NZ_JBHLXL010000005.1"/>
</dbReference>
<evidence type="ECO:0000256" key="4">
    <source>
        <dbReference type="ARBA" id="ARBA00022989"/>
    </source>
</evidence>
<keyword evidence="4 7" id="KW-1133">Transmembrane helix</keyword>
<keyword evidence="2" id="KW-1003">Cell membrane</keyword>
<comment type="subcellular location">
    <subcellularLocation>
        <location evidence="1">Cell membrane</location>
        <topology evidence="1">Multi-pass membrane protein</topology>
    </subcellularLocation>
</comment>
<evidence type="ECO:0000256" key="6">
    <source>
        <dbReference type="ARBA" id="ARBA00038076"/>
    </source>
</evidence>
<feature type="transmembrane region" description="Helical" evidence="7">
    <location>
        <begin position="709"/>
        <end position="732"/>
    </location>
</feature>
<feature type="transmembrane region" description="Helical" evidence="7">
    <location>
        <begin position="611"/>
        <end position="633"/>
    </location>
</feature>
<dbReference type="InterPro" id="IPR050250">
    <property type="entry name" value="Macrolide_Exporter_MacB"/>
</dbReference>
<protein>
    <recommendedName>
        <fullName evidence="8">ABC3 transporter permease C-terminal domain-containing protein</fullName>
    </recommendedName>
</protein>
<gene>
    <name evidence="9" type="ORF">CGZ90_17650</name>
</gene>
<feature type="transmembrane region" description="Helical" evidence="7">
    <location>
        <begin position="752"/>
        <end position="773"/>
    </location>
</feature>
<keyword evidence="10" id="KW-1185">Reference proteome</keyword>
<feature type="transmembrane region" description="Helical" evidence="7">
    <location>
        <begin position="563"/>
        <end position="590"/>
    </location>
</feature>
<keyword evidence="5 7" id="KW-0472">Membrane</keyword>
<accession>A0A235F552</accession>
<feature type="domain" description="ABC3 transporter permease C-terminal" evidence="8">
    <location>
        <begin position="567"/>
        <end position="671"/>
    </location>
</feature>
<name>A0A235F552_9BACL</name>
<feature type="transmembrane region" description="Helical" evidence="7">
    <location>
        <begin position="805"/>
        <end position="827"/>
    </location>
</feature>
<evidence type="ECO:0000313" key="10">
    <source>
        <dbReference type="Proteomes" id="UP000215059"/>
    </source>
</evidence>
<feature type="transmembrane region" description="Helical" evidence="7">
    <location>
        <begin position="16"/>
        <end position="34"/>
    </location>
</feature>
<dbReference type="InterPro" id="IPR003838">
    <property type="entry name" value="ABC3_permease_C"/>
</dbReference>
<dbReference type="PANTHER" id="PTHR30572">
    <property type="entry name" value="MEMBRANE COMPONENT OF TRANSPORTER-RELATED"/>
    <property type="match status" value="1"/>
</dbReference>
<dbReference type="Pfam" id="PF02687">
    <property type="entry name" value="FtsX"/>
    <property type="match status" value="2"/>
</dbReference>
<proteinExistence type="inferred from homology"/>
<comment type="similarity">
    <text evidence="6">Belongs to the ABC-4 integral membrane protein family.</text>
</comment>
<sequence length="871" mass="95597">MIKFILQNWRRQRERFLLLLAGAVMISGGLSYLLNLSEGNKGTVVENLQKRWESSYHIVVRPQGSRSVTEEKGLLEPNYLSGIAGGISQKQLSDIKAITDVEVAAPVAVLGYSPLEAEFKTQIMPKEFGIYRIKIQNRAFDGVRHTIEDRDTLYVPLGKWNMPEGYGGQNGIQFGKDFGLMDQYDWILRASSQQLLVGIDPVEEAKLVGLDAAVLQQNGSQYFSPQNSDVTKTSDVSTAIPVLISSAPFVDETITYTVEPLDLPFQDINEAAQTLAKIKENGGKKYLNSLATNNDAKKTYDISSEKLYKTLFGSLTGLDPATGKKVSLLDGQSNITESHVALKSTALSVKSVTSPFGERWAYAFKAEPQKAEFPWGGKIHNAFRPLDYYELPDGGVPGVSYNFVGFYDPNKLKLSKDPLNELPMETYRPATAHLVLDGKGKPVNPQVTVQPTSNPLGYLTAPPTLLTTIEAAAAINGDKPISSVRIKVAGVTSLSEESQNKLEAIAKEIESKTGLLTDITLGSSPQPLILEIPKNGNTQALGWIEQPWSKLQSSITLFRETKLGYSAVIVFVLLVAVVYVFASCLVSLLSRRKQMAVLLSLGWRPSQLSRMIMMESIILGCVTAIIAWSITAITAPAEISLVKLMLIGFTGITIYLLGSIWPAMLVRKIKPYEAMRTGEITVSSKRVMRTKNLWSLALSHFLGKWNRNFLSVLSIAIPATLLSIFVSITLRLQGIMYTTWLGQYISVEIGKVHYIAMGIAFCISILTTSEILWQNIAERRNEIALLKAIGWRSSTVRRLIWLEGLYSGGLASLISVLLSSCVMYLLYGGLTLSQFGLMLGCSLIPLVMGFLGSVLPAESAIKVEPNRGLAS</sequence>
<keyword evidence="3 7" id="KW-0812">Transmembrane</keyword>
<evidence type="ECO:0000256" key="3">
    <source>
        <dbReference type="ARBA" id="ARBA00022692"/>
    </source>
</evidence>
<feature type="transmembrane region" description="Helical" evidence="7">
    <location>
        <begin position="645"/>
        <end position="666"/>
    </location>
</feature>
<comment type="caution">
    <text evidence="9">The sequence shown here is derived from an EMBL/GenBank/DDBJ whole genome shotgun (WGS) entry which is preliminary data.</text>
</comment>
<reference evidence="9 10" key="1">
    <citation type="submission" date="2017-07" db="EMBL/GenBank/DDBJ databases">
        <title>Fictibacillus sp. nov. GDSW-R2A3 Genome sequencing and assembly.</title>
        <authorList>
            <person name="Mayilraj S."/>
        </authorList>
    </citation>
    <scope>NUCLEOTIDE SEQUENCE [LARGE SCALE GENOMIC DNA]</scope>
    <source>
        <strain evidence="9 10">GDSW-R2A3</strain>
    </source>
</reference>
<evidence type="ECO:0000256" key="7">
    <source>
        <dbReference type="SAM" id="Phobius"/>
    </source>
</evidence>
<organism evidence="9 10">
    <name type="scientific">Fictibacillus aquaticus</name>
    <dbReference type="NCBI Taxonomy" id="2021314"/>
    <lineage>
        <taxon>Bacteria</taxon>
        <taxon>Bacillati</taxon>
        <taxon>Bacillota</taxon>
        <taxon>Bacilli</taxon>
        <taxon>Bacillales</taxon>
        <taxon>Fictibacillaceae</taxon>
        <taxon>Fictibacillus</taxon>
    </lineage>
</organism>
<evidence type="ECO:0000256" key="2">
    <source>
        <dbReference type="ARBA" id="ARBA00022475"/>
    </source>
</evidence>
<feature type="domain" description="ABC3 transporter permease C-terminal" evidence="8">
    <location>
        <begin position="755"/>
        <end position="865"/>
    </location>
</feature>
<feature type="transmembrane region" description="Helical" evidence="7">
    <location>
        <begin position="833"/>
        <end position="857"/>
    </location>
</feature>
<dbReference type="Proteomes" id="UP000215059">
    <property type="component" value="Unassembled WGS sequence"/>
</dbReference>
<dbReference type="AlphaFoldDB" id="A0A235F552"/>
<evidence type="ECO:0000313" key="9">
    <source>
        <dbReference type="EMBL" id="OYD56379.1"/>
    </source>
</evidence>
<dbReference type="OrthoDB" id="3268975at2"/>
<dbReference type="GO" id="GO:0005886">
    <property type="term" value="C:plasma membrane"/>
    <property type="evidence" value="ECO:0007669"/>
    <property type="project" value="UniProtKB-SubCell"/>
</dbReference>
<dbReference type="GO" id="GO:0022857">
    <property type="term" value="F:transmembrane transporter activity"/>
    <property type="evidence" value="ECO:0007669"/>
    <property type="project" value="TreeGrafter"/>
</dbReference>